<dbReference type="PRINTS" id="PR01856">
    <property type="entry name" value="BASIGIN"/>
</dbReference>
<dbReference type="EMBL" id="JBHFQA010000009">
    <property type="protein sequence ID" value="KAL2093394.1"/>
    <property type="molecule type" value="Genomic_DNA"/>
</dbReference>
<keyword evidence="11" id="KW-0325">Glycoprotein</keyword>
<gene>
    <name evidence="17" type="ORF">ACEWY4_010706</name>
</gene>
<keyword evidence="3" id="KW-1003">Cell membrane</keyword>
<dbReference type="InterPro" id="IPR035595">
    <property type="entry name" value="UDP_glycos_trans_CS"/>
</dbReference>
<dbReference type="Pfam" id="PF13927">
    <property type="entry name" value="Ig_3"/>
    <property type="match status" value="1"/>
</dbReference>
<dbReference type="Gene3D" id="3.40.50.2000">
    <property type="entry name" value="Glycogen Phosphorylase B"/>
    <property type="match status" value="2"/>
</dbReference>
<feature type="transmembrane region" description="Helical" evidence="14">
    <location>
        <begin position="880"/>
        <end position="900"/>
    </location>
</feature>
<feature type="domain" description="Ig-like" evidence="16">
    <location>
        <begin position="684"/>
        <end position="773"/>
    </location>
</feature>
<dbReference type="InterPro" id="IPR036179">
    <property type="entry name" value="Ig-like_dom_sf"/>
</dbReference>
<keyword evidence="12" id="KW-0393">Immunoglobulin domain</keyword>
<dbReference type="CDD" id="cd00096">
    <property type="entry name" value="Ig"/>
    <property type="match status" value="1"/>
</dbReference>
<dbReference type="PANTHER" id="PTHR48043:SF52">
    <property type="entry name" value="UDP GLUCURONOSYLTRANSFERASE 5 FAMILY POLYPEPTIDE B1-RELATED"/>
    <property type="match status" value="1"/>
</dbReference>
<dbReference type="InterPro" id="IPR007110">
    <property type="entry name" value="Ig-like_dom"/>
</dbReference>
<dbReference type="Proteomes" id="UP001591681">
    <property type="component" value="Unassembled WGS sequence"/>
</dbReference>
<sequence>MHCFTITLLVLSATLSLSSGGKVLVFPLDGSHWVNMKVIIEELHSKGHNISVVRASDSWYIKEESPHYSAITIPTAGGFDEEFFSSFVKRLLIIRKEQRFWSQLMFELEIIDKFSEMHRRMCEMMAMMFEDEALMKSLTDAKFDVVLTDPGIGGGIFLARRLHLPLVLNARWTVHGEAHYAIAPSPLSYVPYPRTEVTDKMTFFQRVQNVLMWTVGFYQWQMIVAPHYTAFTKRYFSPDVDYFSLFQDADIWLMRNDFTFEFPRPTMPNVVYMSGFQCKPAKPLPVDLEEFVQSSGEHGIIIMSLGTLFGELPSDITEEIAAAFAELPQKVIWRHQGTKPSTLGNNTLLVDWMPQHDLLGHPKTKVFVAHGGTNGVQEAIYYGVPIVGLPLVLDQPDNLFKMVARGTAKVVDIATMDRAVFVEALREVLHEPSYRENMQRLSRIHHDQPMKPLERAIFWIEFVMRNGGAPHLRTQSFRMSWIAYHSRWLLQVSPSQGYTPGNSSQITRYLLATDRENGVLSRKAGGDYIRSPDASLGVSSERHRSTLARRCSKGESKGGGLCGPLAAGFVRSPLSETKLTGDTFELYCEVVGSPTPEIQWWYSEVNRADSFVQLWDGARKRRVAINTAYGTNGVSVLAVTWVTLDDSGTYECRASNDPRRNDLRQSPSTTWIRAQATVTVLQKPTIESSEHVILIKDGAHSHSAPITMQCNLTSTHTGLQVVYWTKNGEELQGTRQDTKNAELKLLKPKTDDAGEYMCVFTFTTMPPANATIEIKAAPDITGHKRSENKNEGQRAVLYCKAVGYPYPIWTWKKLDNDIPMEIDNSSGRFFISNKENYTELAIINLDIGMDPGEYQCNATNALGTTTMTLVLRVRSYLAPLWPLLGVLAEIIVLVLIIVIYEKRKKPEDVQDDDEPVGPLKNSTNNHKDKNLRQRNTN</sequence>
<evidence type="ECO:0000256" key="11">
    <source>
        <dbReference type="ARBA" id="ARBA00023180"/>
    </source>
</evidence>
<dbReference type="AlphaFoldDB" id="A0ABD1K2P3"/>
<keyword evidence="8 14" id="KW-1133">Transmembrane helix</keyword>
<dbReference type="GO" id="GO:0016757">
    <property type="term" value="F:glycosyltransferase activity"/>
    <property type="evidence" value="ECO:0007669"/>
    <property type="project" value="UniProtKB-KW"/>
</dbReference>
<evidence type="ECO:0000256" key="15">
    <source>
        <dbReference type="SAM" id="SignalP"/>
    </source>
</evidence>
<evidence type="ECO:0000256" key="3">
    <source>
        <dbReference type="ARBA" id="ARBA00022475"/>
    </source>
</evidence>
<comment type="similarity">
    <text evidence="2">Belongs to the UDP-glycosyltransferase family.</text>
</comment>
<keyword evidence="18" id="KW-1185">Reference proteome</keyword>
<organism evidence="17 18">
    <name type="scientific">Coilia grayii</name>
    <name type="common">Gray's grenadier anchovy</name>
    <dbReference type="NCBI Taxonomy" id="363190"/>
    <lineage>
        <taxon>Eukaryota</taxon>
        <taxon>Metazoa</taxon>
        <taxon>Chordata</taxon>
        <taxon>Craniata</taxon>
        <taxon>Vertebrata</taxon>
        <taxon>Euteleostomi</taxon>
        <taxon>Actinopterygii</taxon>
        <taxon>Neopterygii</taxon>
        <taxon>Teleostei</taxon>
        <taxon>Clupei</taxon>
        <taxon>Clupeiformes</taxon>
        <taxon>Clupeoidei</taxon>
        <taxon>Engraulidae</taxon>
        <taxon>Coilinae</taxon>
        <taxon>Coilia</taxon>
    </lineage>
</organism>
<comment type="subcellular location">
    <subcellularLocation>
        <location evidence="1">Cell membrane</location>
        <topology evidence="1">Single-pass type I membrane protein</topology>
    </subcellularLocation>
</comment>
<name>A0ABD1K2P3_9TELE</name>
<evidence type="ECO:0000256" key="4">
    <source>
        <dbReference type="ARBA" id="ARBA00022676"/>
    </source>
</evidence>
<keyword evidence="9 14" id="KW-0472">Membrane</keyword>
<dbReference type="SMART" id="SM00409">
    <property type="entry name" value="IG"/>
    <property type="match status" value="3"/>
</dbReference>
<dbReference type="Gene3D" id="2.60.40.10">
    <property type="entry name" value="Immunoglobulins"/>
    <property type="match status" value="3"/>
</dbReference>
<evidence type="ECO:0000256" key="14">
    <source>
        <dbReference type="SAM" id="Phobius"/>
    </source>
</evidence>
<reference evidence="17 18" key="1">
    <citation type="submission" date="2024-09" db="EMBL/GenBank/DDBJ databases">
        <title>A chromosome-level genome assembly of Gray's grenadier anchovy, Coilia grayii.</title>
        <authorList>
            <person name="Fu Z."/>
        </authorList>
    </citation>
    <scope>NUCLEOTIDE SEQUENCE [LARGE SCALE GENOMIC DNA]</scope>
    <source>
        <strain evidence="17">G4</strain>
        <tissue evidence="17">Muscle</tissue>
    </source>
</reference>
<dbReference type="FunFam" id="2.60.40.10:FF:000387">
    <property type="entry name" value="Neuroplastin b"/>
    <property type="match status" value="1"/>
</dbReference>
<keyword evidence="7 15" id="KW-0732">Signal</keyword>
<dbReference type="FunFam" id="3.40.50.2000:FF:000001">
    <property type="entry name" value="UDP-glucuronosyltransferase"/>
    <property type="match status" value="1"/>
</dbReference>
<dbReference type="InterPro" id="IPR013783">
    <property type="entry name" value="Ig-like_fold"/>
</dbReference>
<keyword evidence="5" id="KW-0808">Transferase</keyword>
<accession>A0ABD1K2P3</accession>
<dbReference type="Pfam" id="PF00201">
    <property type="entry name" value="UDPGT"/>
    <property type="match status" value="1"/>
</dbReference>
<feature type="domain" description="Ig-like" evidence="16">
    <location>
        <begin position="778"/>
        <end position="868"/>
    </location>
</feature>
<evidence type="ECO:0000256" key="5">
    <source>
        <dbReference type="ARBA" id="ARBA00022679"/>
    </source>
</evidence>
<dbReference type="Pfam" id="PF07679">
    <property type="entry name" value="I-set"/>
    <property type="match status" value="1"/>
</dbReference>
<evidence type="ECO:0000313" key="17">
    <source>
        <dbReference type="EMBL" id="KAL2093394.1"/>
    </source>
</evidence>
<evidence type="ECO:0000256" key="10">
    <source>
        <dbReference type="ARBA" id="ARBA00023157"/>
    </source>
</evidence>
<proteinExistence type="inferred from homology"/>
<evidence type="ECO:0000256" key="8">
    <source>
        <dbReference type="ARBA" id="ARBA00022989"/>
    </source>
</evidence>
<evidence type="ECO:0000313" key="18">
    <source>
        <dbReference type="Proteomes" id="UP001591681"/>
    </source>
</evidence>
<evidence type="ECO:0000256" key="6">
    <source>
        <dbReference type="ARBA" id="ARBA00022692"/>
    </source>
</evidence>
<dbReference type="PROSITE" id="PS50835">
    <property type="entry name" value="IG_LIKE"/>
    <property type="match status" value="3"/>
</dbReference>
<evidence type="ECO:0000256" key="7">
    <source>
        <dbReference type="ARBA" id="ARBA00022729"/>
    </source>
</evidence>
<feature type="signal peptide" evidence="15">
    <location>
        <begin position="1"/>
        <end position="20"/>
    </location>
</feature>
<dbReference type="SMART" id="SM00408">
    <property type="entry name" value="IGc2"/>
    <property type="match status" value="3"/>
</dbReference>
<dbReference type="InterPro" id="IPR003598">
    <property type="entry name" value="Ig_sub2"/>
</dbReference>
<protein>
    <recommendedName>
        <fullName evidence="16">Ig-like domain-containing protein</fullName>
    </recommendedName>
</protein>
<dbReference type="CDD" id="cd03784">
    <property type="entry name" value="GT1_Gtf-like"/>
    <property type="match status" value="1"/>
</dbReference>
<keyword evidence="6 14" id="KW-0812">Transmembrane</keyword>
<dbReference type="InterPro" id="IPR013098">
    <property type="entry name" value="Ig_I-set"/>
</dbReference>
<dbReference type="PANTHER" id="PTHR48043">
    <property type="entry name" value="EG:EG0003.4 PROTEIN-RELATED"/>
    <property type="match status" value="1"/>
</dbReference>
<evidence type="ECO:0000256" key="12">
    <source>
        <dbReference type="ARBA" id="ARBA00023319"/>
    </source>
</evidence>
<evidence type="ECO:0000256" key="2">
    <source>
        <dbReference type="ARBA" id="ARBA00009995"/>
    </source>
</evidence>
<dbReference type="InterPro" id="IPR003599">
    <property type="entry name" value="Ig_sub"/>
</dbReference>
<feature type="chain" id="PRO_5044874532" description="Ig-like domain-containing protein" evidence="15">
    <location>
        <begin position="21"/>
        <end position="937"/>
    </location>
</feature>
<dbReference type="FunFam" id="2.60.40.10:FF:000291">
    <property type="entry name" value="Neuroplastin b"/>
    <property type="match status" value="1"/>
</dbReference>
<keyword evidence="4" id="KW-0328">Glycosyltransferase</keyword>
<dbReference type="Pfam" id="PF00047">
    <property type="entry name" value="ig"/>
    <property type="match status" value="1"/>
</dbReference>
<dbReference type="InterPro" id="IPR002213">
    <property type="entry name" value="UDP_glucos_trans"/>
</dbReference>
<feature type="domain" description="Ig-like" evidence="16">
    <location>
        <begin position="564"/>
        <end position="670"/>
    </location>
</feature>
<evidence type="ECO:0000256" key="13">
    <source>
        <dbReference type="SAM" id="MobiDB-lite"/>
    </source>
</evidence>
<dbReference type="GO" id="GO:0005886">
    <property type="term" value="C:plasma membrane"/>
    <property type="evidence" value="ECO:0007669"/>
    <property type="project" value="UniProtKB-SubCell"/>
</dbReference>
<comment type="caution">
    <text evidence="17">The sequence shown here is derived from an EMBL/GenBank/DDBJ whole genome shotgun (WGS) entry which is preliminary data.</text>
</comment>
<dbReference type="InterPro" id="IPR013151">
    <property type="entry name" value="Immunoglobulin_dom"/>
</dbReference>
<evidence type="ECO:0000259" key="16">
    <source>
        <dbReference type="PROSITE" id="PS50835"/>
    </source>
</evidence>
<dbReference type="FunFam" id="3.40.50.2000:FF:000203">
    <property type="entry name" value="UDP-glucuronosyltransferase"/>
    <property type="match status" value="1"/>
</dbReference>
<dbReference type="InterPro" id="IPR050271">
    <property type="entry name" value="UDP-glycosyltransferase"/>
</dbReference>
<feature type="region of interest" description="Disordered" evidence="13">
    <location>
        <begin position="907"/>
        <end position="937"/>
    </location>
</feature>
<dbReference type="PROSITE" id="PS00375">
    <property type="entry name" value="UDPGT"/>
    <property type="match status" value="1"/>
</dbReference>
<keyword evidence="10" id="KW-1015">Disulfide bond</keyword>
<dbReference type="SUPFAM" id="SSF48726">
    <property type="entry name" value="Immunoglobulin"/>
    <property type="match status" value="3"/>
</dbReference>
<dbReference type="SUPFAM" id="SSF53756">
    <property type="entry name" value="UDP-Glycosyltransferase/glycogen phosphorylase"/>
    <property type="match status" value="1"/>
</dbReference>
<evidence type="ECO:0000256" key="9">
    <source>
        <dbReference type="ARBA" id="ARBA00023136"/>
    </source>
</evidence>
<evidence type="ECO:0000256" key="1">
    <source>
        <dbReference type="ARBA" id="ARBA00004251"/>
    </source>
</evidence>